<keyword evidence="2" id="KW-1133">Transmembrane helix</keyword>
<evidence type="ECO:0000313" key="3">
    <source>
        <dbReference type="EMBL" id="QKN24178.1"/>
    </source>
</evidence>
<protein>
    <submittedName>
        <fullName evidence="3">Stage III sporulation protein AG</fullName>
    </submittedName>
</protein>
<keyword evidence="2" id="KW-0472">Membrane</keyword>
<organism evidence="3 5">
    <name type="scientific">Caproicibacterium lactatifermentans</name>
    <dbReference type="NCBI Taxonomy" id="2666138"/>
    <lineage>
        <taxon>Bacteria</taxon>
        <taxon>Bacillati</taxon>
        <taxon>Bacillota</taxon>
        <taxon>Clostridia</taxon>
        <taxon>Eubacteriales</taxon>
        <taxon>Oscillospiraceae</taxon>
        <taxon>Caproicibacterium</taxon>
    </lineage>
</organism>
<feature type="region of interest" description="Disordered" evidence="1">
    <location>
        <begin position="105"/>
        <end position="126"/>
    </location>
</feature>
<reference evidence="5 6" key="1">
    <citation type="submission" date="2019-11" db="EMBL/GenBank/DDBJ databases">
        <authorList>
            <person name="Ren C."/>
            <person name="Wang H."/>
            <person name="Xu Y."/>
        </authorList>
    </citation>
    <scope>NUCLEOTIDE SEQUENCE [LARGE SCALE GENOMIC DNA]</scope>
    <source>
        <strain evidence="6">JNU-WLY1368</strain>
        <strain evidence="3 5">LBM 19010</strain>
    </source>
</reference>
<dbReference type="EMBL" id="CP046161">
    <property type="protein sequence ID" value="QKO30753.1"/>
    <property type="molecule type" value="Genomic_DNA"/>
</dbReference>
<accession>A0A859DQN0</accession>
<evidence type="ECO:0000256" key="1">
    <source>
        <dbReference type="SAM" id="MobiDB-lite"/>
    </source>
</evidence>
<evidence type="ECO:0000313" key="6">
    <source>
        <dbReference type="Proteomes" id="UP000509623"/>
    </source>
</evidence>
<keyword evidence="6" id="KW-1185">Reference proteome</keyword>
<evidence type="ECO:0000313" key="5">
    <source>
        <dbReference type="Proteomes" id="UP000501316"/>
    </source>
</evidence>
<dbReference type="RefSeq" id="WP_086035494.1">
    <property type="nucleotide sequence ID" value="NZ_CP046051.1"/>
</dbReference>
<proteinExistence type="predicted"/>
<keyword evidence="2" id="KW-0812">Transmembrane</keyword>
<name>A0A859DQN0_9FIRM</name>
<evidence type="ECO:0000313" key="4">
    <source>
        <dbReference type="EMBL" id="QKO30753.1"/>
    </source>
</evidence>
<dbReference type="EMBL" id="CP046051">
    <property type="protein sequence ID" value="QKN24178.1"/>
    <property type="molecule type" value="Genomic_DNA"/>
</dbReference>
<dbReference type="Proteomes" id="UP000509623">
    <property type="component" value="Chromosome"/>
</dbReference>
<gene>
    <name evidence="3" type="ORF">GJQ69_06585</name>
    <name evidence="4" type="ORF">GKP14_06940</name>
</gene>
<feature type="compositionally biased region" description="Low complexity" evidence="1">
    <location>
        <begin position="113"/>
        <end position="126"/>
    </location>
</feature>
<feature type="transmembrane region" description="Helical" evidence="2">
    <location>
        <begin position="24"/>
        <end position="42"/>
    </location>
</feature>
<dbReference type="Proteomes" id="UP000501316">
    <property type="component" value="Chromosome"/>
</dbReference>
<sequence length="192" mass="19718">MNDSEAKKTGVLQKLANNDTGRKVVFILGILGIALLFLSSLFSGSGHSSARTTQTASSAAASSVSDDAYAQTLEQELTSIIGQIQGAGKPHILVTLEEGETEVYAQGEKHAAQQQQGSSGQNTNSQETSCIIVKDADGSEHALTVTRRRPKVQGVVVACPGASQPAVQQAVLDAVSAAAGISSARICVVPSA</sequence>
<evidence type="ECO:0000256" key="2">
    <source>
        <dbReference type="SAM" id="Phobius"/>
    </source>
</evidence>
<reference evidence="4" key="2">
    <citation type="journal article" date="2021" name="Appl. Environ. Microbiol.">
        <title>Adaptability of a Caproate-Producing Bacterium Contributes to Its Dominance in an Anaerobic Fermentation System.</title>
        <authorList>
            <person name="Wang H."/>
            <person name="Gu Y."/>
            <person name="Zhou W."/>
            <person name="Zhao D."/>
            <person name="Qiao Z."/>
            <person name="Zheng J."/>
            <person name="Gao J."/>
            <person name="Chen X."/>
            <person name="Ren C."/>
            <person name="Xu Y."/>
        </authorList>
    </citation>
    <scope>NUCLEOTIDE SEQUENCE</scope>
    <source>
        <strain evidence="4">JNU-WLY1368</strain>
    </source>
</reference>
<reference evidence="4" key="3">
    <citation type="journal article" date="2022" name="Int. J. Syst. Evol. Microbiol.">
        <title>Caproicibacterium lactatifermentans sp. nov., isolated from pit clay used for the production of Chinese strong aroma-type liquor.</title>
        <authorList>
            <person name="Wang H."/>
            <person name="Gu Y."/>
            <person name="Zhao D."/>
            <person name="Qiao Z."/>
            <person name="Zheng J."/>
            <person name="Gao J."/>
            <person name="Ren C."/>
            <person name="Xu Y."/>
        </authorList>
    </citation>
    <scope>NUCLEOTIDE SEQUENCE</scope>
    <source>
        <strain evidence="4">JNU-WLY1368</strain>
    </source>
</reference>
<dbReference type="KEGG" id="clf:GJQ69_06585"/>
<dbReference type="AlphaFoldDB" id="A0A859DQN0"/>